<dbReference type="InterPro" id="IPR002477">
    <property type="entry name" value="Peptidoglycan-bd-like"/>
</dbReference>
<evidence type="ECO:0000256" key="1">
    <source>
        <dbReference type="SAM" id="MobiDB-lite"/>
    </source>
</evidence>
<keyword evidence="3" id="KW-0378">Hydrolase</keyword>
<dbReference type="EMBL" id="JACHMO010000001">
    <property type="protein sequence ID" value="MBB5803727.1"/>
    <property type="molecule type" value="Genomic_DNA"/>
</dbReference>
<comment type="caution">
    <text evidence="3">The sequence shown here is derived from an EMBL/GenBank/DDBJ whole genome shotgun (WGS) entry which is preliminary data.</text>
</comment>
<dbReference type="InterPro" id="IPR036365">
    <property type="entry name" value="PGBD-like_sf"/>
</dbReference>
<evidence type="ECO:0000313" key="3">
    <source>
        <dbReference type="EMBL" id="MBB5803727.1"/>
    </source>
</evidence>
<organism evidence="3 4">
    <name type="scientific">Saccharothrix ecbatanensis</name>
    <dbReference type="NCBI Taxonomy" id="1105145"/>
    <lineage>
        <taxon>Bacteria</taxon>
        <taxon>Bacillati</taxon>
        <taxon>Actinomycetota</taxon>
        <taxon>Actinomycetes</taxon>
        <taxon>Pseudonocardiales</taxon>
        <taxon>Pseudonocardiaceae</taxon>
        <taxon>Saccharothrix</taxon>
    </lineage>
</organism>
<dbReference type="SUPFAM" id="SSF47090">
    <property type="entry name" value="PGBD-like"/>
    <property type="match status" value="1"/>
</dbReference>
<dbReference type="InterPro" id="IPR036366">
    <property type="entry name" value="PGBDSf"/>
</dbReference>
<proteinExistence type="predicted"/>
<dbReference type="Gene3D" id="2.40.420.20">
    <property type="match status" value="1"/>
</dbReference>
<feature type="region of interest" description="Disordered" evidence="1">
    <location>
        <begin position="1"/>
        <end position="24"/>
    </location>
</feature>
<dbReference type="Gene3D" id="1.10.101.10">
    <property type="entry name" value="PGBD-like superfamily/PGBD"/>
    <property type="match status" value="1"/>
</dbReference>
<gene>
    <name evidence="3" type="ORF">F4560_003495</name>
</gene>
<dbReference type="AlphaFoldDB" id="A0A7W9M1E2"/>
<evidence type="ECO:0000313" key="4">
    <source>
        <dbReference type="Proteomes" id="UP000552097"/>
    </source>
</evidence>
<sequence length="317" mass="33005">MVTRLAAETSSPPPVASRPPATAKVTRTDLVDRIRVDGEPGHGAASALTGRKSGTITWLPEPGKRVDRGQTVYAVNAIPVPLLLGATPQYRELKQGVPAGQDVKELQENLVALGHTDFGTPDGKFGPATTRALKKWQKAVGLEATGVLAVGDVVVLPAPVRVDSLTAQPGGPGDGELMKVTGTGRLIQVELAESRRAYAPVGAKVDVVLPDKRTVPGAVKTVEGKPDGDKLLLTIALDDPEAAPESGRVRVVLYGEQRQQVLAVPVQALVALVEGGYAVEVVEGRRLVPVTLGMFADGKVEVSGPGLTDGLEVVTTS</sequence>
<keyword evidence="4" id="KW-1185">Reference proteome</keyword>
<dbReference type="GO" id="GO:0016787">
    <property type="term" value="F:hydrolase activity"/>
    <property type="evidence" value="ECO:0007669"/>
    <property type="project" value="UniProtKB-KW"/>
</dbReference>
<protein>
    <submittedName>
        <fullName evidence="3">Peptidoglycan hydrolase-like protein with peptidoglycan-binding domain</fullName>
    </submittedName>
</protein>
<evidence type="ECO:0000259" key="2">
    <source>
        <dbReference type="Pfam" id="PF01471"/>
    </source>
</evidence>
<dbReference type="Proteomes" id="UP000552097">
    <property type="component" value="Unassembled WGS sequence"/>
</dbReference>
<name>A0A7W9M1E2_9PSEU</name>
<dbReference type="RefSeq" id="WP_312869331.1">
    <property type="nucleotide sequence ID" value="NZ_JACHMO010000001.1"/>
</dbReference>
<reference evidence="3 4" key="1">
    <citation type="submission" date="2020-08" db="EMBL/GenBank/DDBJ databases">
        <title>Sequencing the genomes of 1000 actinobacteria strains.</title>
        <authorList>
            <person name="Klenk H.-P."/>
        </authorList>
    </citation>
    <scope>NUCLEOTIDE SEQUENCE [LARGE SCALE GENOMIC DNA]</scope>
    <source>
        <strain evidence="3 4">DSM 45486</strain>
    </source>
</reference>
<dbReference type="Pfam" id="PF01471">
    <property type="entry name" value="PG_binding_1"/>
    <property type="match status" value="1"/>
</dbReference>
<feature type="domain" description="Peptidoglycan binding-like" evidence="2">
    <location>
        <begin position="100"/>
        <end position="148"/>
    </location>
</feature>
<accession>A0A7W9M1E2</accession>